<dbReference type="HOGENOM" id="CLU_193744_0_0_11"/>
<evidence type="ECO:0000313" key="1">
    <source>
        <dbReference type="EMBL" id="EID55581.1"/>
    </source>
</evidence>
<organism evidence="1 2">
    <name type="scientific">Saccharomonospora xinjiangensis XJ-54</name>
    <dbReference type="NCBI Taxonomy" id="882086"/>
    <lineage>
        <taxon>Bacteria</taxon>
        <taxon>Bacillati</taxon>
        <taxon>Actinomycetota</taxon>
        <taxon>Actinomycetes</taxon>
        <taxon>Pseudonocardiales</taxon>
        <taxon>Pseudonocardiaceae</taxon>
        <taxon>Saccharomonospora</taxon>
    </lineage>
</organism>
<dbReference type="STRING" id="882086.SacxiDRAFT_3379"/>
<name>I0V628_9PSEU</name>
<gene>
    <name evidence="1" type="ORF">SacxiDRAFT_3379</name>
</gene>
<dbReference type="OrthoDB" id="3430612at2"/>
<dbReference type="AlphaFoldDB" id="I0V628"/>
<proteinExistence type="predicted"/>
<dbReference type="EMBL" id="JH636049">
    <property type="protein sequence ID" value="EID55581.1"/>
    <property type="molecule type" value="Genomic_DNA"/>
</dbReference>
<protein>
    <submittedName>
        <fullName evidence="1">Uncharacterized protein</fullName>
    </submittedName>
</protein>
<evidence type="ECO:0000313" key="2">
    <source>
        <dbReference type="Proteomes" id="UP000004691"/>
    </source>
</evidence>
<accession>I0V628</accession>
<sequence length="83" mass="8957">MRVTADDVRTLLTSNDPTARLVLHEGGFRVLGEKQWRSADYAGALEVAGRQELRDQLGGVELSAADYERIAAGLTVEITNQGG</sequence>
<dbReference type="RefSeq" id="WP_006239755.1">
    <property type="nucleotide sequence ID" value="NZ_JH636049.1"/>
</dbReference>
<keyword evidence="2" id="KW-1185">Reference proteome</keyword>
<dbReference type="Proteomes" id="UP000004691">
    <property type="component" value="Unassembled WGS sequence"/>
</dbReference>
<reference evidence="1 2" key="1">
    <citation type="submission" date="2012-01" db="EMBL/GenBank/DDBJ databases">
        <title>Improved High-Quality Draft sequence of Saccharomonospora xinjiangensis XJ-54.</title>
        <authorList>
            <consortium name="US DOE Joint Genome Institute"/>
            <person name="Lucas S."/>
            <person name="Han J."/>
            <person name="Lapidus A."/>
            <person name="Cheng J.-F."/>
            <person name="Goodwin L."/>
            <person name="Pitluck S."/>
            <person name="Peters L."/>
            <person name="Mikhailova N."/>
            <person name="Teshima H."/>
            <person name="Detter J.C."/>
            <person name="Han C."/>
            <person name="Tapia R."/>
            <person name="Land M."/>
            <person name="Hauser L."/>
            <person name="Kyrpides N."/>
            <person name="Ivanova N."/>
            <person name="Pagani I."/>
            <person name="Brambilla E.-M."/>
            <person name="Klenk H.-P."/>
            <person name="Woyke T."/>
        </authorList>
    </citation>
    <scope>NUCLEOTIDE SEQUENCE [LARGE SCALE GENOMIC DNA]</scope>
    <source>
        <strain evidence="1 2">XJ-54</strain>
    </source>
</reference>